<keyword evidence="4" id="KW-1185">Reference proteome</keyword>
<dbReference type="AlphaFoldDB" id="A0AAN6QCM0"/>
<sequence>MPPKIHDYPGINLPLRYLHELEPDGRSAQLGRDFYRVGSIEGLRGVESDILQVREVAMLIVMDVLTDKANWHEKVFDDSIVAKWRREALSQDEKPIYNLIVGEKKVKMPQRTRIMSERAFDYCIAELRCKATEFKKTGLIFTLNVGQNTAIKSDSAVGDELRLGLRAAFDKLRTEQGDAPDWHPRSNDMVQDLVHPSMYPFVYVGKSPFFQEEVVGVRDAVDKWSGKGENVQEARDHMAECDNTGGRVPIGVIPPINSDYWSSTYQWLPANLAFQEDGTVRFTSYINNLQPKRHQGIYRLVEKLIDKAIPAWERVLAGKAVTDANRIQKRFSPPPEVYEEDEDSPEIWEPFNPEVLEAYEKEHGEIDVSDDWKVQEWQEYVDQDEPTGLSDEEKKQWWEEQRSRVVGKVKWAKIRDPMLPEPLGFVPVTYRVKKTLREKFKDDGLQVIVKMASIELTPEKPEFPVGGWHIEGQLNEHIVATALYYLDSENVTPSYLEFRMLTSQYQEDLQERVGQDMYHFYEHIFGTRLSFHGHCLQNYGRVETPEGRLLAFPNVFQHRVSSFRLQDPTKPGHRRFIALWLVDPHQRIISTGNVPPQQLDWWAEAVFGTDLRANKGDMPPELFQLLLEQGVAKSVNPPPELLSKMSSRLPTELLDMVRREQVLPDGIMTPDEARAHRLKLMDERSAFQVKSEREWNMGNYSFCEH</sequence>
<dbReference type="GeneID" id="89936509"/>
<protein>
    <submittedName>
        <fullName evidence="3">Uncharacterized protein</fullName>
    </submittedName>
</protein>
<feature type="domain" description="DUF4246" evidence="1">
    <location>
        <begin position="118"/>
        <end position="604"/>
    </location>
</feature>
<organism evidence="3 4">
    <name type="scientific">Canariomyces notabilis</name>
    <dbReference type="NCBI Taxonomy" id="2074819"/>
    <lineage>
        <taxon>Eukaryota</taxon>
        <taxon>Fungi</taxon>
        <taxon>Dikarya</taxon>
        <taxon>Ascomycota</taxon>
        <taxon>Pezizomycotina</taxon>
        <taxon>Sordariomycetes</taxon>
        <taxon>Sordariomycetidae</taxon>
        <taxon>Sordariales</taxon>
        <taxon>Chaetomiaceae</taxon>
        <taxon>Canariomyces</taxon>
    </lineage>
</organism>
<evidence type="ECO:0000313" key="4">
    <source>
        <dbReference type="Proteomes" id="UP001302812"/>
    </source>
</evidence>
<dbReference type="PANTHER" id="PTHR33119">
    <property type="entry name" value="IFI3P"/>
    <property type="match status" value="1"/>
</dbReference>
<feature type="domain" description="DUF4246" evidence="2">
    <location>
        <begin position="8"/>
        <end position="87"/>
    </location>
</feature>
<reference evidence="3" key="2">
    <citation type="submission" date="2023-05" db="EMBL/GenBank/DDBJ databases">
        <authorList>
            <consortium name="Lawrence Berkeley National Laboratory"/>
            <person name="Steindorff A."/>
            <person name="Hensen N."/>
            <person name="Bonometti L."/>
            <person name="Westerberg I."/>
            <person name="Brannstrom I.O."/>
            <person name="Guillou S."/>
            <person name="Cros-Aarteil S."/>
            <person name="Calhoun S."/>
            <person name="Haridas S."/>
            <person name="Kuo A."/>
            <person name="Mondo S."/>
            <person name="Pangilinan J."/>
            <person name="Riley R."/>
            <person name="Labutti K."/>
            <person name="Andreopoulos B."/>
            <person name="Lipzen A."/>
            <person name="Chen C."/>
            <person name="Yanf M."/>
            <person name="Daum C."/>
            <person name="Ng V."/>
            <person name="Clum A."/>
            <person name="Ohm R."/>
            <person name="Martin F."/>
            <person name="Silar P."/>
            <person name="Natvig D."/>
            <person name="Lalanne C."/>
            <person name="Gautier V."/>
            <person name="Ament-Velasquez S.L."/>
            <person name="Kruys A."/>
            <person name="Hutchinson M.I."/>
            <person name="Powell A.J."/>
            <person name="Barry K."/>
            <person name="Miller A.N."/>
            <person name="Grigoriev I.V."/>
            <person name="Debuchy R."/>
            <person name="Gladieux P."/>
            <person name="Thoren M.H."/>
            <person name="Johannesson H."/>
        </authorList>
    </citation>
    <scope>NUCLEOTIDE SEQUENCE</scope>
    <source>
        <strain evidence="3">CBS 508.74</strain>
    </source>
</reference>
<accession>A0AAN6QCM0</accession>
<reference evidence="3" key="1">
    <citation type="journal article" date="2023" name="Mol. Phylogenet. Evol.">
        <title>Genome-scale phylogeny and comparative genomics of the fungal order Sordariales.</title>
        <authorList>
            <person name="Hensen N."/>
            <person name="Bonometti L."/>
            <person name="Westerberg I."/>
            <person name="Brannstrom I.O."/>
            <person name="Guillou S."/>
            <person name="Cros-Aarteil S."/>
            <person name="Calhoun S."/>
            <person name="Haridas S."/>
            <person name="Kuo A."/>
            <person name="Mondo S."/>
            <person name="Pangilinan J."/>
            <person name="Riley R."/>
            <person name="LaButti K."/>
            <person name="Andreopoulos B."/>
            <person name="Lipzen A."/>
            <person name="Chen C."/>
            <person name="Yan M."/>
            <person name="Daum C."/>
            <person name="Ng V."/>
            <person name="Clum A."/>
            <person name="Steindorff A."/>
            <person name="Ohm R.A."/>
            <person name="Martin F."/>
            <person name="Silar P."/>
            <person name="Natvig D.O."/>
            <person name="Lalanne C."/>
            <person name="Gautier V."/>
            <person name="Ament-Velasquez S.L."/>
            <person name="Kruys A."/>
            <person name="Hutchinson M.I."/>
            <person name="Powell A.J."/>
            <person name="Barry K."/>
            <person name="Miller A.N."/>
            <person name="Grigoriev I.V."/>
            <person name="Debuchy R."/>
            <person name="Gladieux P."/>
            <person name="Hiltunen Thoren M."/>
            <person name="Johannesson H."/>
        </authorList>
    </citation>
    <scope>NUCLEOTIDE SEQUENCE</scope>
    <source>
        <strain evidence="3">CBS 508.74</strain>
    </source>
</reference>
<dbReference type="Pfam" id="PF21666">
    <property type="entry name" value="DUF4246_N"/>
    <property type="match status" value="1"/>
</dbReference>
<dbReference type="EMBL" id="MU853370">
    <property type="protein sequence ID" value="KAK4107679.1"/>
    <property type="molecule type" value="Genomic_DNA"/>
</dbReference>
<evidence type="ECO:0000313" key="3">
    <source>
        <dbReference type="EMBL" id="KAK4107679.1"/>
    </source>
</evidence>
<dbReference type="Proteomes" id="UP001302812">
    <property type="component" value="Unassembled WGS sequence"/>
</dbReference>
<dbReference type="RefSeq" id="XP_064665249.1">
    <property type="nucleotide sequence ID" value="XM_064812384.1"/>
</dbReference>
<dbReference type="InterPro" id="IPR025340">
    <property type="entry name" value="DUF4246"/>
</dbReference>
<gene>
    <name evidence="3" type="ORF">N656DRAFT_719633</name>
</gene>
<dbReference type="PANTHER" id="PTHR33119:SF1">
    <property type="entry name" value="FE2OG DIOXYGENASE DOMAIN-CONTAINING PROTEIN"/>
    <property type="match status" value="1"/>
</dbReference>
<dbReference type="InterPro" id="IPR049207">
    <property type="entry name" value="DUF4246_N"/>
</dbReference>
<name>A0AAN6QCM0_9PEZI</name>
<evidence type="ECO:0000259" key="2">
    <source>
        <dbReference type="Pfam" id="PF21666"/>
    </source>
</evidence>
<dbReference type="InterPro" id="IPR049192">
    <property type="entry name" value="DUF4246_C"/>
</dbReference>
<dbReference type="Pfam" id="PF14033">
    <property type="entry name" value="DUF4246"/>
    <property type="match status" value="1"/>
</dbReference>
<proteinExistence type="predicted"/>
<comment type="caution">
    <text evidence="3">The sequence shown here is derived from an EMBL/GenBank/DDBJ whole genome shotgun (WGS) entry which is preliminary data.</text>
</comment>
<evidence type="ECO:0000259" key="1">
    <source>
        <dbReference type="Pfam" id="PF14033"/>
    </source>
</evidence>